<sequence>MRRLDERRNPLRDYDAAFTSGDAETVTSIVEGLLVDGAEPVAVLTDVVAAAQREVGRRWQRGEFTVAQEHAATATAVSATRVVANHVRQVPVTRGSVLVACAEREWHALPAMMIECALRAHGWDTTLLGASTNPLRLNQYLNDLGPDAVAVSCSVLGSLPTCRRFIEATTASGTPILVGGPAFGGDDLRAVALGATAWARDAHGAIVAMDGLPAVVAPAAPLPGERTAEQAALESDHRRLVARLRERWTLVAAATTPDADCLNSVIDVADDVLHQTLHAVEAALLTGDDRVLPETAWWIDDLLRSRGAEPRMMDELVEILSAAMRDYPVAASLLATHFVVPAEWRREATVDE</sequence>
<dbReference type="SUPFAM" id="SSF52242">
    <property type="entry name" value="Cobalamin (vitamin B12)-binding domain"/>
    <property type="match status" value="1"/>
</dbReference>
<dbReference type="Proteomes" id="UP000315759">
    <property type="component" value="Unassembled WGS sequence"/>
</dbReference>
<evidence type="ECO:0000259" key="1">
    <source>
        <dbReference type="PROSITE" id="PS51332"/>
    </source>
</evidence>
<dbReference type="GO" id="GO:0031419">
    <property type="term" value="F:cobalamin binding"/>
    <property type="evidence" value="ECO:0007669"/>
    <property type="project" value="InterPro"/>
</dbReference>
<dbReference type="Gene3D" id="3.40.50.280">
    <property type="entry name" value="Cobalamin-binding domain"/>
    <property type="match status" value="1"/>
</dbReference>
<dbReference type="Gene3D" id="1.10.1240.10">
    <property type="entry name" value="Methionine synthase domain"/>
    <property type="match status" value="1"/>
</dbReference>
<accession>A0A544W457</accession>
<dbReference type="AlphaFoldDB" id="A0A544W457"/>
<dbReference type="InterPro" id="IPR006158">
    <property type="entry name" value="Cobalamin-bd"/>
</dbReference>
<name>A0A544W457_9MYCO</name>
<gene>
    <name evidence="2" type="ORF">D8S82_08085</name>
</gene>
<dbReference type="Pfam" id="PF02310">
    <property type="entry name" value="B12-binding"/>
    <property type="match status" value="1"/>
</dbReference>
<keyword evidence="3" id="KW-1185">Reference proteome</keyword>
<evidence type="ECO:0000313" key="3">
    <source>
        <dbReference type="Proteomes" id="UP000315759"/>
    </source>
</evidence>
<comment type="caution">
    <text evidence="2">The sequence shown here is derived from an EMBL/GenBank/DDBJ whole genome shotgun (WGS) entry which is preliminary data.</text>
</comment>
<organism evidence="2 3">
    <name type="scientific">Mycolicibacterium hodleri</name>
    <dbReference type="NCBI Taxonomy" id="49897"/>
    <lineage>
        <taxon>Bacteria</taxon>
        <taxon>Bacillati</taxon>
        <taxon>Actinomycetota</taxon>
        <taxon>Actinomycetes</taxon>
        <taxon>Mycobacteriales</taxon>
        <taxon>Mycobacteriaceae</taxon>
        <taxon>Mycolicibacterium</taxon>
    </lineage>
</organism>
<protein>
    <submittedName>
        <fullName evidence="2">Cobalamin B12-binding domain-containing protein</fullName>
    </submittedName>
</protein>
<feature type="domain" description="B12-binding" evidence="1">
    <location>
        <begin position="94"/>
        <end position="222"/>
    </location>
</feature>
<evidence type="ECO:0000313" key="2">
    <source>
        <dbReference type="EMBL" id="TQR87020.1"/>
    </source>
</evidence>
<dbReference type="InterPro" id="IPR036594">
    <property type="entry name" value="Meth_synthase_dom"/>
</dbReference>
<dbReference type="RefSeq" id="WP_142551592.1">
    <property type="nucleotide sequence ID" value="NZ_VIFX01000008.1"/>
</dbReference>
<reference evidence="2 3" key="1">
    <citation type="submission" date="2018-10" db="EMBL/GenBank/DDBJ databases">
        <title>Draft genome of Mycobacterium hodleri strain B.</title>
        <authorList>
            <person name="Amande T.J."/>
            <person name="Mcgenity T.J."/>
        </authorList>
    </citation>
    <scope>NUCLEOTIDE SEQUENCE [LARGE SCALE GENOMIC DNA]</scope>
    <source>
        <strain evidence="2 3">B</strain>
    </source>
</reference>
<dbReference type="InterPro" id="IPR003759">
    <property type="entry name" value="Cbl-bd_cap"/>
</dbReference>
<proteinExistence type="predicted"/>
<dbReference type="PROSITE" id="PS51332">
    <property type="entry name" value="B12_BINDING"/>
    <property type="match status" value="1"/>
</dbReference>
<dbReference type="InterPro" id="IPR036724">
    <property type="entry name" value="Cobalamin-bd_sf"/>
</dbReference>
<dbReference type="GO" id="GO:0046872">
    <property type="term" value="F:metal ion binding"/>
    <property type="evidence" value="ECO:0007669"/>
    <property type="project" value="InterPro"/>
</dbReference>
<dbReference type="EMBL" id="VIFX01000008">
    <property type="protein sequence ID" value="TQR87020.1"/>
    <property type="molecule type" value="Genomic_DNA"/>
</dbReference>
<dbReference type="Pfam" id="PF02607">
    <property type="entry name" value="B12-binding_2"/>
    <property type="match status" value="1"/>
</dbReference>